<evidence type="ECO:0000313" key="3">
    <source>
        <dbReference type="Proteomes" id="UP001268864"/>
    </source>
</evidence>
<organism evidence="2 3">
    <name type="scientific">Haloarcula onubensis</name>
    <dbReference type="NCBI Taxonomy" id="2950539"/>
    <lineage>
        <taxon>Archaea</taxon>
        <taxon>Methanobacteriati</taxon>
        <taxon>Methanobacteriota</taxon>
        <taxon>Stenosarchaea group</taxon>
        <taxon>Halobacteria</taxon>
        <taxon>Halobacteriales</taxon>
        <taxon>Haloarculaceae</taxon>
        <taxon>Haloarcula</taxon>
    </lineage>
</organism>
<dbReference type="Proteomes" id="UP001268864">
    <property type="component" value="Unassembled WGS sequence"/>
</dbReference>
<dbReference type="SUPFAM" id="SSF52402">
    <property type="entry name" value="Adenine nucleotide alpha hydrolases-like"/>
    <property type="match status" value="1"/>
</dbReference>
<dbReference type="RefSeq" id="WP_310900298.1">
    <property type="nucleotide sequence ID" value="NZ_JAMQOS010000003.1"/>
</dbReference>
<evidence type="ECO:0000259" key="1">
    <source>
        <dbReference type="Pfam" id="PF00582"/>
    </source>
</evidence>
<proteinExistence type="predicted"/>
<name>A0ABU2FNY4_9EURY</name>
<dbReference type="InterPro" id="IPR014729">
    <property type="entry name" value="Rossmann-like_a/b/a_fold"/>
</dbReference>
<keyword evidence="3" id="KW-1185">Reference proteome</keyword>
<feature type="domain" description="UspA" evidence="1">
    <location>
        <begin position="41"/>
        <end position="121"/>
    </location>
</feature>
<comment type="caution">
    <text evidence="2">The sequence shown here is derived from an EMBL/GenBank/DDBJ whole genome shotgun (WGS) entry which is preliminary data.</text>
</comment>
<dbReference type="EMBL" id="JAMQOS010000003">
    <property type="protein sequence ID" value="MDS0282466.1"/>
    <property type="molecule type" value="Genomic_DNA"/>
</dbReference>
<accession>A0ABU2FNY4</accession>
<gene>
    <name evidence="2" type="ORF">NDI86_10055</name>
</gene>
<dbReference type="InterPro" id="IPR006016">
    <property type="entry name" value="UspA"/>
</dbReference>
<evidence type="ECO:0000313" key="2">
    <source>
        <dbReference type="EMBL" id="MDS0282466.1"/>
    </source>
</evidence>
<protein>
    <submittedName>
        <fullName evidence="2">Universal stress protein</fullName>
    </submittedName>
</protein>
<sequence length="125" mass="12856">MTDYLVATASVHVTAAAADYLQGRLDPSEDSVVVVGVREPDSHERDAADAANVARSRLAAAMPETELREGDPATELLAAIDAHDPDVLLVCANAGTEGASGVGSTATALLERADRPVVVVPLPDL</sequence>
<reference evidence="2 3" key="1">
    <citation type="submission" date="2022-06" db="EMBL/GenBank/DDBJ databases">
        <title>Halomicroarcula sp. a new haloarchaeum isolate from saline soil.</title>
        <authorList>
            <person name="Strakova D."/>
            <person name="Galisteo C."/>
            <person name="Sanchez-Porro C."/>
            <person name="Ventosa A."/>
        </authorList>
    </citation>
    <scope>NUCLEOTIDE SEQUENCE [LARGE SCALE GENOMIC DNA]</scope>
    <source>
        <strain evidence="2 3">S3CR25-11</strain>
    </source>
</reference>
<dbReference type="Gene3D" id="3.40.50.620">
    <property type="entry name" value="HUPs"/>
    <property type="match status" value="1"/>
</dbReference>
<dbReference type="Pfam" id="PF00582">
    <property type="entry name" value="Usp"/>
    <property type="match status" value="1"/>
</dbReference>